<evidence type="ECO:0000256" key="1">
    <source>
        <dbReference type="SAM" id="Phobius"/>
    </source>
</evidence>
<feature type="transmembrane region" description="Helical" evidence="1">
    <location>
        <begin position="62"/>
        <end position="83"/>
    </location>
</feature>
<evidence type="ECO:0000313" key="3">
    <source>
        <dbReference type="Proteomes" id="UP001431209"/>
    </source>
</evidence>
<dbReference type="EMBL" id="JAOPGA020001798">
    <property type="protein sequence ID" value="KAL0491415.1"/>
    <property type="molecule type" value="Genomic_DNA"/>
</dbReference>
<gene>
    <name evidence="2" type="ORF">AKO1_009847</name>
</gene>
<keyword evidence="1" id="KW-0472">Membrane</keyword>
<keyword evidence="1" id="KW-1133">Transmembrane helix</keyword>
<reference evidence="2 3" key="1">
    <citation type="submission" date="2024-03" db="EMBL/GenBank/DDBJ databases">
        <title>The Acrasis kona genome and developmental transcriptomes reveal deep origins of eukaryotic multicellular pathways.</title>
        <authorList>
            <person name="Sheikh S."/>
            <person name="Fu C.-J."/>
            <person name="Brown M.W."/>
            <person name="Baldauf S.L."/>
        </authorList>
    </citation>
    <scope>NUCLEOTIDE SEQUENCE [LARGE SCALE GENOMIC DNA]</scope>
    <source>
        <strain evidence="2 3">ATCC MYA-3509</strain>
    </source>
</reference>
<evidence type="ECO:0000313" key="2">
    <source>
        <dbReference type="EMBL" id="KAL0491415.1"/>
    </source>
</evidence>
<proteinExistence type="predicted"/>
<feature type="transmembrane region" description="Helical" evidence="1">
    <location>
        <begin position="27"/>
        <end position="50"/>
    </location>
</feature>
<dbReference type="Proteomes" id="UP001431209">
    <property type="component" value="Unassembled WGS sequence"/>
</dbReference>
<organism evidence="2 3">
    <name type="scientific">Acrasis kona</name>
    <dbReference type="NCBI Taxonomy" id="1008807"/>
    <lineage>
        <taxon>Eukaryota</taxon>
        <taxon>Discoba</taxon>
        <taxon>Heterolobosea</taxon>
        <taxon>Tetramitia</taxon>
        <taxon>Eutetramitia</taxon>
        <taxon>Acrasidae</taxon>
        <taxon>Acrasis</taxon>
    </lineage>
</organism>
<feature type="transmembrane region" description="Helical" evidence="1">
    <location>
        <begin position="134"/>
        <end position="155"/>
    </location>
</feature>
<dbReference type="AlphaFoldDB" id="A0AAW2ZRJ7"/>
<keyword evidence="3" id="KW-1185">Reference proteome</keyword>
<comment type="caution">
    <text evidence="2">The sequence shown here is derived from an EMBL/GenBank/DDBJ whole genome shotgun (WGS) entry which is preliminary data.</text>
</comment>
<feature type="transmembrane region" description="Helical" evidence="1">
    <location>
        <begin position="95"/>
        <end position="114"/>
    </location>
</feature>
<protein>
    <submittedName>
        <fullName evidence="2">Uncharacterized protein</fullName>
    </submittedName>
</protein>
<name>A0AAW2ZRJ7_9EUKA</name>
<accession>A0AAW2ZRJ7</accession>
<sequence>MHDVLDEINKIYAKNFGMNAAHRNRNWTILAILFLILTAVLGVAWSSVALGVQHFFDNHTNWVFYYAYGVDAVLVLTAAFGASSITFSKNVNAKMFCTVSFSALIATCYILEVVRIMLNVYSATAATYEKGYKIPQLYCCLIFLLVCFVVFSTLCSRAYEQAKENIKVWKESRG</sequence>
<keyword evidence="1" id="KW-0812">Transmembrane</keyword>